<feature type="transmembrane region" description="Helical" evidence="7">
    <location>
        <begin position="188"/>
        <end position="212"/>
    </location>
</feature>
<evidence type="ECO:0000256" key="1">
    <source>
        <dbReference type="ARBA" id="ARBA00004141"/>
    </source>
</evidence>
<feature type="transmembrane region" description="Helical" evidence="7">
    <location>
        <begin position="681"/>
        <end position="697"/>
    </location>
</feature>
<keyword evidence="6 7" id="KW-0472">Membrane</keyword>
<keyword evidence="2" id="KW-0813">Transport</keyword>
<feature type="transmembrane region" description="Helical" evidence="7">
    <location>
        <begin position="472"/>
        <end position="497"/>
    </location>
</feature>
<dbReference type="Pfam" id="PF07690">
    <property type="entry name" value="MFS_1"/>
    <property type="match status" value="2"/>
</dbReference>
<dbReference type="Gene3D" id="1.20.1250.20">
    <property type="entry name" value="MFS general substrate transporter like domains"/>
    <property type="match status" value="3"/>
</dbReference>
<proteinExistence type="predicted"/>
<feature type="transmembrane region" description="Helical" evidence="7">
    <location>
        <begin position="288"/>
        <end position="310"/>
    </location>
</feature>
<feature type="transmembrane region" description="Helical" evidence="7">
    <location>
        <begin position="641"/>
        <end position="661"/>
    </location>
</feature>
<evidence type="ECO:0000256" key="3">
    <source>
        <dbReference type="ARBA" id="ARBA00022692"/>
    </source>
</evidence>
<dbReference type="PANTHER" id="PTHR11662">
    <property type="entry name" value="SOLUTE CARRIER FAMILY 17"/>
    <property type="match status" value="1"/>
</dbReference>
<feature type="transmembrane region" description="Helical" evidence="7">
    <location>
        <begin position="440"/>
        <end position="460"/>
    </location>
</feature>
<evidence type="ECO:0000256" key="6">
    <source>
        <dbReference type="ARBA" id="ARBA00023136"/>
    </source>
</evidence>
<feature type="transmembrane region" description="Helical" evidence="7">
    <location>
        <begin position="157"/>
        <end position="182"/>
    </location>
</feature>
<feature type="transmembrane region" description="Helical" evidence="7">
    <location>
        <begin position="738"/>
        <end position="761"/>
    </location>
</feature>
<sequence>MGKGKTIILIDGEAPPPLIPSKRFTLALLVFFAFIVQYSQRVNLPIAIVCMVNRTKSHDYQLSFNNTTTTIKPLVSALQKRGYLEEKQFNWMELQQQILLGGYWAGYIFTQVPGGWLATTIGAKWVYAGSLFTSSIASFALTIMYTMSSTHFISMFLLRFIVGLAHGVLFPATIALWSLWAVPQERSTLASIGFCGTHLGTSVTMLVGGLFCRHLYSGWMYIFCLTGILGFIWLLLWISLTSDSPNNHKTISDHERDYICNLTGSTGKKRSMTLASIPWKNIFTSKPLIALFITHIANLFGLFFFLTNLGKILTEIHRGKTIILIDGDAPPPLIPSKRFTLALLVFFAFIVQYSQRVNLPIAIVCMVNRTKSHDYQLSFNNTTTTIKPLVSALQKRGYLEEKQFNWIELQQQILLGGYWAGYIFTQVPGGWLATTIGAKWVYAGSLFTSSIASFALTIMYTMSNTHFISMFLLRFIVGLAHGVLFPATIALWSLWAVPQERSTLASIGFCGTHLGTSLTMLLGGLFCRHLYSGWMYIFCLTGILGFIWLILWISLTSDSPNNHKTISDHERDYICNLTGSTGKKRSMTLASIPWKNIFTSKPLIALFITHIANLFGLFFFLTNLGKILTEIHRVPTQYTGYILACGFFLTLLTSLSSGIIADNLVRNNVMTLTTARKMFNSLTSFIPVLCMISLCFCDESKKVLGIITILVFLASSGLGYGSGYVVNFADIVPAYSGVIFGLGNSFASIAGVIGNIIAGMIVTKPVLEQWRKLFIMFGIVYFIGGIVFLLFGSAVPRKWAKFQSVNNEKEKKLNDEEIIPMNQTKQIKI</sequence>
<feature type="domain" description="Major facilitator superfamily (MFS) profile" evidence="8">
    <location>
        <begin position="340"/>
        <end position="796"/>
    </location>
</feature>
<feature type="transmembrane region" description="Helical" evidence="7">
    <location>
        <begin position="503"/>
        <end position="527"/>
    </location>
</feature>
<dbReference type="GO" id="GO:0015293">
    <property type="term" value="F:symporter activity"/>
    <property type="evidence" value="ECO:0007669"/>
    <property type="project" value="UniProtKB-KW"/>
</dbReference>
<dbReference type="GO" id="GO:0016020">
    <property type="term" value="C:membrane"/>
    <property type="evidence" value="ECO:0007669"/>
    <property type="project" value="UniProtKB-SubCell"/>
</dbReference>
<feature type="transmembrane region" description="Helical" evidence="7">
    <location>
        <begin position="125"/>
        <end position="145"/>
    </location>
</feature>
<evidence type="ECO:0000256" key="5">
    <source>
        <dbReference type="ARBA" id="ARBA00022989"/>
    </source>
</evidence>
<evidence type="ECO:0000313" key="9">
    <source>
        <dbReference type="EMBL" id="CAF0860123.1"/>
    </source>
</evidence>
<keyword evidence="3 7" id="KW-0812">Transmembrane</keyword>
<dbReference type="GO" id="GO:0006820">
    <property type="term" value="P:monoatomic anion transport"/>
    <property type="evidence" value="ECO:0007669"/>
    <property type="project" value="TreeGrafter"/>
</dbReference>
<evidence type="ECO:0000256" key="7">
    <source>
        <dbReference type="SAM" id="Phobius"/>
    </source>
</evidence>
<dbReference type="AlphaFoldDB" id="A0A813X5M0"/>
<feature type="transmembrane region" description="Helical" evidence="7">
    <location>
        <begin position="603"/>
        <end position="621"/>
    </location>
</feature>
<evidence type="ECO:0000256" key="4">
    <source>
        <dbReference type="ARBA" id="ARBA00022847"/>
    </source>
</evidence>
<keyword evidence="4" id="KW-0769">Symport</keyword>
<gene>
    <name evidence="9" type="ORF">IZO911_LOCUS10079</name>
</gene>
<accession>A0A813X5M0</accession>
<feature type="transmembrane region" description="Helical" evidence="7">
    <location>
        <begin position="98"/>
        <end position="119"/>
    </location>
</feature>
<organism evidence="9 10">
    <name type="scientific">Adineta steineri</name>
    <dbReference type="NCBI Taxonomy" id="433720"/>
    <lineage>
        <taxon>Eukaryota</taxon>
        <taxon>Metazoa</taxon>
        <taxon>Spiralia</taxon>
        <taxon>Gnathifera</taxon>
        <taxon>Rotifera</taxon>
        <taxon>Eurotatoria</taxon>
        <taxon>Bdelloidea</taxon>
        <taxon>Adinetida</taxon>
        <taxon>Adinetidae</taxon>
        <taxon>Adineta</taxon>
    </lineage>
</organism>
<dbReference type="PROSITE" id="PS50850">
    <property type="entry name" value="MFS"/>
    <property type="match status" value="1"/>
</dbReference>
<dbReference type="SUPFAM" id="SSF103473">
    <property type="entry name" value="MFS general substrate transporter"/>
    <property type="match status" value="2"/>
</dbReference>
<evidence type="ECO:0000256" key="2">
    <source>
        <dbReference type="ARBA" id="ARBA00022448"/>
    </source>
</evidence>
<comment type="subcellular location">
    <subcellularLocation>
        <location evidence="1">Membrane</location>
        <topology evidence="1">Multi-pass membrane protein</topology>
    </subcellularLocation>
</comment>
<name>A0A813X5M0_9BILA</name>
<feature type="transmembrane region" description="Helical" evidence="7">
    <location>
        <begin position="219"/>
        <end position="240"/>
    </location>
</feature>
<dbReference type="InterPro" id="IPR050382">
    <property type="entry name" value="MFS_Na/Anion_cotransporter"/>
</dbReference>
<keyword evidence="5 7" id="KW-1133">Transmembrane helix</keyword>
<feature type="transmembrane region" description="Helical" evidence="7">
    <location>
        <begin position="773"/>
        <end position="795"/>
    </location>
</feature>
<feature type="transmembrane region" description="Helical" evidence="7">
    <location>
        <begin position="704"/>
        <end position="726"/>
    </location>
</feature>
<evidence type="ECO:0000259" key="8">
    <source>
        <dbReference type="PROSITE" id="PS50850"/>
    </source>
</evidence>
<dbReference type="InterPro" id="IPR036259">
    <property type="entry name" value="MFS_trans_sf"/>
</dbReference>
<evidence type="ECO:0000313" key="10">
    <source>
        <dbReference type="Proteomes" id="UP000663860"/>
    </source>
</evidence>
<reference evidence="9" key="1">
    <citation type="submission" date="2021-02" db="EMBL/GenBank/DDBJ databases">
        <authorList>
            <person name="Nowell W R."/>
        </authorList>
    </citation>
    <scope>NUCLEOTIDE SEQUENCE</scope>
</reference>
<dbReference type="FunFam" id="1.20.1250.20:FF:000003">
    <property type="entry name" value="Solute carrier family 17 member 3"/>
    <property type="match status" value="1"/>
</dbReference>
<feature type="transmembrane region" description="Helical" evidence="7">
    <location>
        <begin position="534"/>
        <end position="555"/>
    </location>
</feature>
<dbReference type="InterPro" id="IPR020846">
    <property type="entry name" value="MFS_dom"/>
</dbReference>
<dbReference type="PANTHER" id="PTHR11662:SF399">
    <property type="entry name" value="FI19708P1-RELATED"/>
    <property type="match status" value="1"/>
</dbReference>
<protein>
    <recommendedName>
        <fullName evidence="8">Major facilitator superfamily (MFS) profile domain-containing protein</fullName>
    </recommendedName>
</protein>
<dbReference type="Proteomes" id="UP000663860">
    <property type="component" value="Unassembled WGS sequence"/>
</dbReference>
<feature type="transmembrane region" description="Helical" evidence="7">
    <location>
        <begin position="413"/>
        <end position="434"/>
    </location>
</feature>
<dbReference type="FunFam" id="1.20.1250.20:FF:000423">
    <property type="entry name" value="Putative inorganic phosphate cotransporter-like Protein"/>
    <property type="match status" value="2"/>
</dbReference>
<dbReference type="EMBL" id="CAJNOE010000072">
    <property type="protein sequence ID" value="CAF0860123.1"/>
    <property type="molecule type" value="Genomic_DNA"/>
</dbReference>
<dbReference type="InterPro" id="IPR011701">
    <property type="entry name" value="MFS"/>
</dbReference>
<comment type="caution">
    <text evidence="9">The sequence shown here is derived from an EMBL/GenBank/DDBJ whole genome shotgun (WGS) entry which is preliminary data.</text>
</comment>